<dbReference type="EMBL" id="QVQW01000004">
    <property type="protein sequence ID" value="RKU48504.1"/>
    <property type="molecule type" value="Genomic_DNA"/>
</dbReference>
<dbReference type="Proteomes" id="UP000275385">
    <property type="component" value="Unassembled WGS sequence"/>
</dbReference>
<gene>
    <name evidence="2" type="ORF">DL546_005979</name>
</gene>
<feature type="chain" id="PRO_5019569978" evidence="1">
    <location>
        <begin position="21"/>
        <end position="59"/>
    </location>
</feature>
<dbReference type="AlphaFoldDB" id="A0A420YKV3"/>
<keyword evidence="1" id="KW-0732">Signal</keyword>
<evidence type="ECO:0000313" key="2">
    <source>
        <dbReference type="EMBL" id="RKU48504.1"/>
    </source>
</evidence>
<name>A0A420YKV3_9PEZI</name>
<feature type="signal peptide" evidence="1">
    <location>
        <begin position="1"/>
        <end position="20"/>
    </location>
</feature>
<evidence type="ECO:0000256" key="1">
    <source>
        <dbReference type="SAM" id="SignalP"/>
    </source>
</evidence>
<keyword evidence="3" id="KW-1185">Reference proteome</keyword>
<comment type="caution">
    <text evidence="2">The sequence shown here is derived from an EMBL/GenBank/DDBJ whole genome shotgun (WGS) entry which is preliminary data.</text>
</comment>
<protein>
    <submittedName>
        <fullName evidence="2">Uncharacterized protein</fullName>
    </submittedName>
</protein>
<accession>A0A420YKV3</accession>
<sequence length="59" mass="6538">MNLIKYAGVALVAFSTAALAVDRATCEASCHADYDKYASYMGIWLEDCLKECDKKFPPK</sequence>
<evidence type="ECO:0000313" key="3">
    <source>
        <dbReference type="Proteomes" id="UP000275385"/>
    </source>
</evidence>
<reference evidence="2 3" key="1">
    <citation type="submission" date="2018-08" db="EMBL/GenBank/DDBJ databases">
        <title>Draft genome of the lignicolous fungus Coniochaeta pulveracea.</title>
        <authorList>
            <person name="Borstlap C.J."/>
            <person name="De Witt R.N."/>
            <person name="Botha A."/>
            <person name="Volschenk H."/>
        </authorList>
    </citation>
    <scope>NUCLEOTIDE SEQUENCE [LARGE SCALE GENOMIC DNA]</scope>
    <source>
        <strain evidence="2 3">CAB683</strain>
    </source>
</reference>
<organism evidence="2 3">
    <name type="scientific">Coniochaeta pulveracea</name>
    <dbReference type="NCBI Taxonomy" id="177199"/>
    <lineage>
        <taxon>Eukaryota</taxon>
        <taxon>Fungi</taxon>
        <taxon>Dikarya</taxon>
        <taxon>Ascomycota</taxon>
        <taxon>Pezizomycotina</taxon>
        <taxon>Sordariomycetes</taxon>
        <taxon>Sordariomycetidae</taxon>
        <taxon>Coniochaetales</taxon>
        <taxon>Coniochaetaceae</taxon>
        <taxon>Coniochaeta</taxon>
    </lineage>
</organism>
<proteinExistence type="predicted"/>